<evidence type="ECO:0000256" key="2">
    <source>
        <dbReference type="ARBA" id="ARBA00022448"/>
    </source>
</evidence>
<keyword evidence="5" id="KW-0472">Membrane</keyword>
<keyword evidence="7" id="KW-1185">Reference proteome</keyword>
<evidence type="ECO:0000256" key="5">
    <source>
        <dbReference type="ARBA" id="ARBA00023136"/>
    </source>
</evidence>
<proteinExistence type="predicted"/>
<evidence type="ECO:0000256" key="4">
    <source>
        <dbReference type="ARBA" id="ARBA00023065"/>
    </source>
</evidence>
<organism evidence="6 7">
    <name type="scientific">Serratia quinivorans</name>
    <dbReference type="NCBI Taxonomy" id="137545"/>
    <lineage>
        <taxon>Bacteria</taxon>
        <taxon>Pseudomonadati</taxon>
        <taxon>Pseudomonadota</taxon>
        <taxon>Gammaproteobacteria</taxon>
        <taxon>Enterobacterales</taxon>
        <taxon>Yersiniaceae</taxon>
        <taxon>Serratia</taxon>
    </lineage>
</organism>
<dbReference type="InterPro" id="IPR027417">
    <property type="entry name" value="P-loop_NTPase"/>
</dbReference>
<evidence type="ECO:0000313" key="7">
    <source>
        <dbReference type="Proteomes" id="UP001558101"/>
    </source>
</evidence>
<dbReference type="GO" id="GO:0005524">
    <property type="term" value="F:ATP binding"/>
    <property type="evidence" value="ECO:0007669"/>
    <property type="project" value="UniProtKB-KW"/>
</dbReference>
<evidence type="ECO:0000256" key="3">
    <source>
        <dbReference type="ARBA" id="ARBA00022475"/>
    </source>
</evidence>
<accession>A0ABV3UPJ1</accession>
<keyword evidence="6" id="KW-0547">Nucleotide-binding</keyword>
<gene>
    <name evidence="6" type="primary">fecE</name>
    <name evidence="6" type="ORF">AB4M04_25780</name>
</gene>
<feature type="non-terminal residue" evidence="6">
    <location>
        <position position="52"/>
    </location>
</feature>
<dbReference type="InterPro" id="IPR051535">
    <property type="entry name" value="Siderophore_ABC-ATPase"/>
</dbReference>
<keyword evidence="6" id="KW-0067">ATP-binding</keyword>
<evidence type="ECO:0000313" key="6">
    <source>
        <dbReference type="EMBL" id="MEX3175467.1"/>
    </source>
</evidence>
<dbReference type="PANTHER" id="PTHR42771:SF2">
    <property type="entry name" value="IRON(3+)-HYDROXAMATE IMPORT ATP-BINDING PROTEIN FHUC"/>
    <property type="match status" value="1"/>
</dbReference>
<name>A0ABV3UPJ1_9GAMM</name>
<dbReference type="Gene3D" id="3.40.50.300">
    <property type="entry name" value="P-loop containing nucleotide triphosphate hydrolases"/>
    <property type="match status" value="1"/>
</dbReference>
<reference evidence="6 7" key="1">
    <citation type="submission" date="2024-07" db="EMBL/GenBank/DDBJ databases">
        <title>Genomes of novel Serratia strains from suburban soil.</title>
        <authorList>
            <person name="Markert E.X."/>
            <person name="Severe K."/>
            <person name="Severe L."/>
            <person name="Twing K.I."/>
            <person name="Ward L.M."/>
        </authorList>
    </citation>
    <scope>NUCLEOTIDE SEQUENCE [LARGE SCALE GENOMIC DNA]</scope>
    <source>
        <strain evidence="6 7">3C-UT</strain>
    </source>
</reference>
<dbReference type="PANTHER" id="PTHR42771">
    <property type="entry name" value="IRON(3+)-HYDROXAMATE IMPORT ATP-BINDING PROTEIN FHUC"/>
    <property type="match status" value="1"/>
</dbReference>
<keyword evidence="2" id="KW-0813">Transport</keyword>
<sequence>MNAAPLQSAPLRAEHLTLAYDKKIVASDLSVAIPHGELTVITGPNACGKSTL</sequence>
<dbReference type="SUPFAM" id="SSF52540">
    <property type="entry name" value="P-loop containing nucleoside triphosphate hydrolases"/>
    <property type="match status" value="1"/>
</dbReference>
<evidence type="ECO:0000256" key="1">
    <source>
        <dbReference type="ARBA" id="ARBA00004202"/>
    </source>
</evidence>
<keyword evidence="3" id="KW-1003">Cell membrane</keyword>
<comment type="subcellular location">
    <subcellularLocation>
        <location evidence="1">Cell membrane</location>
        <topology evidence="1">Peripheral membrane protein</topology>
    </subcellularLocation>
</comment>
<keyword evidence="4" id="KW-0406">Ion transport</keyword>
<dbReference type="Proteomes" id="UP001558101">
    <property type="component" value="Unassembled WGS sequence"/>
</dbReference>
<dbReference type="EMBL" id="JBFQXQ010000056">
    <property type="protein sequence ID" value="MEX3175467.1"/>
    <property type="molecule type" value="Genomic_DNA"/>
</dbReference>
<protein>
    <submittedName>
        <fullName evidence="6">Fe(3+) dicitrate ABC transporter ATP-binding protein FecE</fullName>
    </submittedName>
</protein>
<comment type="caution">
    <text evidence="6">The sequence shown here is derived from an EMBL/GenBank/DDBJ whole genome shotgun (WGS) entry which is preliminary data.</text>
</comment>